<evidence type="ECO:0008006" key="4">
    <source>
        <dbReference type="Google" id="ProtNLM"/>
    </source>
</evidence>
<dbReference type="PANTHER" id="PTHR35337:SF1">
    <property type="entry name" value="SLR1478 PROTEIN"/>
    <property type="match status" value="1"/>
</dbReference>
<keyword evidence="3" id="KW-1185">Reference proteome</keyword>
<feature type="transmembrane region" description="Helical" evidence="1">
    <location>
        <begin position="254"/>
        <end position="275"/>
    </location>
</feature>
<dbReference type="PANTHER" id="PTHR35337">
    <property type="entry name" value="SLR1478 PROTEIN"/>
    <property type="match status" value="1"/>
</dbReference>
<feature type="transmembrane region" description="Helical" evidence="1">
    <location>
        <begin position="163"/>
        <end position="185"/>
    </location>
</feature>
<reference evidence="2 3" key="1">
    <citation type="journal article" date="2009" name="Stand. Genomic Sci.">
        <title>Complete genome sequence of Jonesia denitrificans type strain (Prevot 55134).</title>
        <authorList>
            <person name="Pukall R."/>
            <person name="Gehrich-Schroter G."/>
            <person name="Lapidus A."/>
            <person name="Nolan M."/>
            <person name="Glavina Del Rio T."/>
            <person name="Lucas S."/>
            <person name="Chen F."/>
            <person name="Tice H."/>
            <person name="Pitluck S."/>
            <person name="Cheng J.F."/>
            <person name="Copeland A."/>
            <person name="Saunders E."/>
            <person name="Brettin T."/>
            <person name="Detter J.C."/>
            <person name="Bruce D."/>
            <person name="Goodwin L."/>
            <person name="Pati A."/>
            <person name="Ivanova N."/>
            <person name="Mavromatis K."/>
            <person name="Ovchinnikova G."/>
            <person name="Chen A."/>
            <person name="Palaniappan K."/>
            <person name="Land M."/>
            <person name="Hauser L."/>
            <person name="Chang Y.J."/>
            <person name="Jeffries C.D."/>
            <person name="Chain P."/>
            <person name="Goker M."/>
            <person name="Bristow J."/>
            <person name="Eisen J.A."/>
            <person name="Markowitz V."/>
            <person name="Hugenholtz P."/>
            <person name="Kyrpides N.C."/>
            <person name="Klenk H.P."/>
            <person name="Han C."/>
        </authorList>
    </citation>
    <scope>NUCLEOTIDE SEQUENCE [LARGE SCALE GENOMIC DNA]</scope>
    <source>
        <strain evidence="3">ATCC 14870 / DSM 20603 / BCRC 15368 / CIP 55.134 / JCM 11481 / NBRC 15587 / NCTC 10816 / Prevot 55134</strain>
    </source>
</reference>
<feature type="transmembrane region" description="Helical" evidence="1">
    <location>
        <begin position="216"/>
        <end position="233"/>
    </location>
</feature>
<proteinExistence type="predicted"/>
<dbReference type="HOGENOM" id="CLU_069787_0_0_11"/>
<keyword evidence="1" id="KW-1133">Transmembrane helix</keyword>
<dbReference type="STRING" id="471856.Jden_1835"/>
<keyword evidence="1" id="KW-0812">Transmembrane</keyword>
<dbReference type="Proteomes" id="UP000000628">
    <property type="component" value="Chromosome"/>
</dbReference>
<organism evidence="2 3">
    <name type="scientific">Jonesia denitrificans (strain ATCC 14870 / DSM 20603 / BCRC 15368 / CIP 55.134 / JCM 11481 / NBRC 15587 / NCTC 10816 / Prevot 55134)</name>
    <name type="common">Listeria denitrificans</name>
    <dbReference type="NCBI Taxonomy" id="471856"/>
    <lineage>
        <taxon>Bacteria</taxon>
        <taxon>Bacillati</taxon>
        <taxon>Actinomycetota</taxon>
        <taxon>Actinomycetes</taxon>
        <taxon>Micrococcales</taxon>
        <taxon>Jonesiaceae</taxon>
        <taxon>Jonesia</taxon>
    </lineage>
</organism>
<dbReference type="OrthoDB" id="5243448at2"/>
<evidence type="ECO:0000313" key="3">
    <source>
        <dbReference type="Proteomes" id="UP000000628"/>
    </source>
</evidence>
<dbReference type="RefSeq" id="WP_015772106.1">
    <property type="nucleotide sequence ID" value="NC_013174.1"/>
</dbReference>
<feature type="transmembrane region" description="Helical" evidence="1">
    <location>
        <begin position="192"/>
        <end position="210"/>
    </location>
</feature>
<dbReference type="AlphaFoldDB" id="C7QZI0"/>
<evidence type="ECO:0000256" key="1">
    <source>
        <dbReference type="SAM" id="Phobius"/>
    </source>
</evidence>
<dbReference type="eggNOG" id="COG1300">
    <property type="taxonomic scope" value="Bacteria"/>
</dbReference>
<dbReference type="EMBL" id="CP001706">
    <property type="protein sequence ID" value="ACV09478.1"/>
    <property type="molecule type" value="Genomic_DNA"/>
</dbReference>
<feature type="transmembrane region" description="Helical" evidence="1">
    <location>
        <begin position="281"/>
        <end position="302"/>
    </location>
</feature>
<keyword evidence="1" id="KW-0472">Membrane</keyword>
<dbReference type="InterPro" id="IPR002798">
    <property type="entry name" value="SpoIIM-like"/>
</dbReference>
<evidence type="ECO:0000313" key="2">
    <source>
        <dbReference type="EMBL" id="ACV09478.1"/>
    </source>
</evidence>
<gene>
    <name evidence="2" type="ordered locus">Jden_1835</name>
</gene>
<dbReference type="Pfam" id="PF01944">
    <property type="entry name" value="SpoIIM"/>
    <property type="match status" value="1"/>
</dbReference>
<protein>
    <recommendedName>
        <fullName evidence="4">Integral membrane protein</fullName>
    </recommendedName>
</protein>
<dbReference type="KEGG" id="jde:Jden_1835"/>
<sequence>MDLQAFTTAHDDEWRELRALTRTRRLTSEQSDRLVLLYQVVSTHLSVLRSTAPDPVLVQDLSLLLSDARAKIAGAQDNSWRGIATLLGESVPAALYRARWWSHAVTFACVAVAVIIGVWVATTPEGLAALGSEAERDQYVNEAFESYYDPSAGFATMVWANNAWIAAQCVAFGITGAWPAIVLVINAVNVGMVGGLMASYGELGLFLQLIAPHGLLELTAIFVAGGAGLKLFWSLVAPGRRPRTVAVAEEGRSLMLVALGLVGALALSGVIEGFVTGSTMVWWLKIVIGAIALALFWAYVYVLGGRAVRAGKTGDLDEQEAGFRQQYA</sequence>
<accession>C7QZI0</accession>
<feature type="transmembrane region" description="Helical" evidence="1">
    <location>
        <begin position="100"/>
        <end position="121"/>
    </location>
</feature>
<name>C7QZI0_JONDD</name>